<evidence type="ECO:0000313" key="2">
    <source>
        <dbReference type="EMBL" id="QFG04954.1"/>
    </source>
</evidence>
<name>A0A5J6T3J1_9CAUD</name>
<gene>
    <name evidence="2" type="primary">32</name>
    <name evidence="2" type="ORF">SEA_PHRIEDRICE_32</name>
</gene>
<protein>
    <submittedName>
        <fullName evidence="2">Uncharacterized protein</fullName>
    </submittedName>
</protein>
<dbReference type="Proteomes" id="UP000326946">
    <property type="component" value="Segment"/>
</dbReference>
<organism evidence="2 3">
    <name type="scientific">Microbacterium phage PhriedRice</name>
    <dbReference type="NCBI Taxonomy" id="2652407"/>
    <lineage>
        <taxon>Viruses</taxon>
        <taxon>Duplodnaviria</taxon>
        <taxon>Heunggongvirae</taxon>
        <taxon>Uroviricota</taxon>
        <taxon>Caudoviricetes</taxon>
        <taxon>Eekayvirinae</taxon>
        <taxon>Akonivirus</taxon>
        <taxon>Akonivirus phedro</taxon>
    </lineage>
</organism>
<evidence type="ECO:0000313" key="3">
    <source>
        <dbReference type="Proteomes" id="UP000326946"/>
    </source>
</evidence>
<feature type="region of interest" description="Disordered" evidence="1">
    <location>
        <begin position="1"/>
        <end position="24"/>
    </location>
</feature>
<sequence length="4489" mass="492041">MASNWADETGGQTPFSKAPSGLRQSRIQDETGGAQPWLRPAWQTGGQIGSTANAFNDDFFVRMYDQYEQERQKVEKDPDYVSNLFARKDFTGIVGWDQQIKKDNPFITVDEDRQFNVGDIYDNGKFLGNVYDMDSGLSLDEANAMVAPHIWGDKAADKFKEANGDQEKLKSLILQTGKEEGQKVEAYLTRLPYQQSVNNLLEEWDKGIVDEVLTTAGGVIGGAVAGIPLGPWGMLGGAVLGGASSLMNKDETNRMAAQAAVSTGMIAEEAGQHVAAAHATSQWANIALSKLNVFGNSLAGGTDVFTGNWNDNESEAARVRGEGNVGALVAQGVTGFADAMLTAGSGVGAMTYLGLSEGSAVAQAASKAMGDGEWDEVTGSFHKYESIEQRMAAAGSSAIDVAQGMLPGVLRQTAARGIGGSGSMFSNKVDDVIPTNRVTVMDTTYKLNAQGVAVGAERNLLGWVAPSSIVNKLSVRGSALAENARRGGVNPINVDDMYRAAVRLENAAVPWKLAMINGFGEASEEVLQTYLNATAVGWQAEPMEYVQAAIAGFSMGAGMGIGSRFGTVSQERRELWRANSLRRADGLDPFTLQEWREKPAADKTLLSTPVKSAEAFIRQQNKQQIADWTERGIISQPAIYEAEDALRATAKRKTTVGEGSLEDMADILPFQSVRIPSYHILHSAKTTIEKLQARSEGLLQMVNEGNQDAAPIQATLQDLLDRVIMPAYQSYESRGNVDALRQINEALQSYWNGTREQRRAVELVFSRSPNDNQGSFAMLLPQIDAQLTADKIDGMSKVSQSLEKVLSHDNDGDKIKHQARYVPDDVSRRVLRMGINLWAATGGRTDESTAAVLGGGGFLNVANRSYEDATLQLMHLDFTGTDAVAKDAVTNTYDAIIDILQEGLGDAVRQSTLRDFRKDLETNPEGAKASFYKALSADAGKLIDLGEKGTSPSRNVSPEARIAPETSIGLWIEDQIQIALNNWQTGAALRVQTEFTQPEAVGAQPQPLPADAQTVRGQAAATKGQTLEMITGGSDAFRSRAKLAYGLINSSAMDANGVVNPDALREGLIQWYSVLTRMRALSQTDTVLQGGNPVLTEARTDLETIARMYYPEEYKTSPEATLLMIATTPYYDISEQQTTNYNSALRTNRDTTVAQVLLRNAAERQGALVPTALGELDLTVAYNKMNAGQAAIALMGEPSLDRILTADEAAWLGQFETVRSASKAYAARGGIVQRKQWRDHAKQHPSYKMVDGRGQNAFSDDTAPSMYRLVVDTIRMAVDSELAHDPKGTGHASGRLAQQDRTFHEKTLLPTFNAVRDIVRELGITDSSSRQELMDLLSDNSQAVQYVLRMFTPEMRVRIIGRPDEAGAPAEVVLPQWFFDILLEPNAERAAMLFFNANFDLELEAWRDRLNENDENQRTPSNTWVDLYMGMDPAGRQEFDDMRANATNVQSFVDRVNQTMALNRPPMLAWRTDSSLFDPSVTRGGWQWSSPSAERRQAVMDAHAYLTTRAASIRGDLDLSTSNLGLAQSMLSDLESRDLDARNKAQARLTALENRLVQAQTLSTAAMGPSGIREFVMMAQEGLDIASAQKGKPGPRSAQFGDTDVRREQTTFDSQLGQVIGSIAAVDAKSLSFNPQMLTRPLRIQTNTGTTIDWNPVDARAFLELFTADGGAYQGLLFDLISPSIYEENATGHTSYHHLLPKNLESIIDSTIHKELLLGEGGRDADENDELFIAYVNALTPDNNIVRLMSKLAIARTTGSLQAQSQLGNESYRRIVRDVASALRDLSGMTVDGANAASLTMRQTAIVSYLASRDLDELNTAYQNVFVTGDMSGLETLAKAYTAETERIRQNYNSQPTEQGAIELIDAMQRQLQATQLIHMQSTNDIMQASLRIEWDTPNELMVRSAVSQYIDVFGTVMMTTATGDDRMMLEKYSQAQQRSLAADGLVNLPDRSDWEHLAKLVSLHNTLRDQDTRAASFVPTALVDDFQYFDPTFQYLGEYLTTPEIHQATQKFRDMVFDVKPPRITPEAFRKNLESSVLNPKYLGTWTQDLVVQHLGADRALDASGSEVQINIGGLTPKNYLASNIAARRTNEHPPAEMARNIVIDAKVFADESSSPWTLGNGLDGEPWAILEGAHVVAARYDAATKQWTGTGPTLVVRDANGREVERISLHNAQRGIQNGGTPAEGSPTTIKAVTVEGLRQASMTAMTRAKSVHGDTVTATIELQMFHPADKPADPKWANNMHFDGTLGETDVASSLYSALSLQTDGLVQRLQRAALDAIKGYRAIFSQPQPKDQDEKDVNNLNLVIHEMTKKVLMTQIGSKYYLPISTYRAIYRMMRDHLVVVGEDADGNTQVFSSEQALTQMPEGLSDLRVVELSRETLETLRGSTSGSGHARLLDRAPLPGGEADGPWQGSFSPEQLARVPELGRRLSLDSTQSAAERVGTARGIGAAFRSSGLLSTERSTTFRYKNWTAADRVLRHRPEETFRAEREQTRDARVKPEFYQGILDQNRLMLEELARTVRSTSRVNEATKDVLKQDIGGVPRNDRIRRASEASTLADLNSYLANTKGRIWLYQHNGTGLRNDGILTSFNIAAGAQKDHIAPVDDMVWIDLSFFVGRPGTPEWNTEVRRVVADARELGLTVAFTHPSEPGAVGEAESLILSPGSGYGRLRAGMDWLYGPTNPEMMQQTVIARQATMLQTQVQSLENTAIIAVDNSGYVVADAEGVLADPRADQNNFGRSVTSNIVPTTGAVGYGAPASASAGARISAVLKQLDTPEGVEYLVNQAIVGGSTRSPEELAAEIAPLIAKASANLNETTGLPNRNTMLEPGDIIALVHGQTGAVMLTRWGYDPSDVDFAAQSEVPFDGITRQGIASSGSIRFVGDKQIKQDYASLNRGRIERWVTNDPVHGLRVIQTLPISAGGAKFIGSMTGKKSRAVNADDRLPSVPLLGRLWPNFYDNMAGRIKKGATEGMVTSSREAIFFFGWDAGRALANAIGIRPNGWTVAEWAAETDREGIIAQVRAELEVYRQNISDRFSNGIDVANAVMKSVESTEAAQLLVAQRRDRLGLAAAQARTIEGSKDPSDIERQYLAAVLEFLRGDGTRISDVLGAPGFNQPSNTENKESYRMPAALTDFIDMNPGLRQYIVEDINSRMTGNTYEADGTLATGWWVGSDWKVTTRDDKGRTAQFTLQTERIDATGEDQTERVETNRLTATNDTASDQQQTVASSLGLDLGYAVRNKALDSLLKKRGFADLQAASRGTSADRARGPVRPLTRGEQTRRSRATRVAQGYLTPLDRGQWDSEDSTAQDAMENYRKIYNVLGLTADGRYQDLVDSLVRTFYRHQHDDTKEFTKSLRPDEVKFATDHILAQLAAGRAPVMEGRMPAIHAEILDLIAVNGTWVPEGVTITDNRRVALLEWGLDTTFASTSDIAPDGQLELDGLILSYEKVLDQGFYSSSAFPEVIQKILDPSSGLFKSSIDPLTQMHIQRGDPYADVDNKLDVTGVTNQSETPASKLSLATQTEIARRRRRDIERGATNGGLDRSTPSETLRKGRTFRDEVHYTNAFFRDWHAIRTIVPQLNPFLWIWNPVDMAARLAPEQATALLNGTSTGVLGRGIRRGISAMAEASKNVNPESRVQSFLDAFGLQKPYIDDEANALLKPVVDRLVGDVEWRSHIAQETRHRPNDAMSGRREQALQRAVDGTSKIQDVMHGIPPRSQAELYIQGILEHERIENPNVTAVDVLLRLRDKPLAYMQDGPRTAHNVASNKIKNIKAAGQTTIGVALNSLIMPLASSSNGVVNSAANTLLILTKFRNFAFSSARFLTGAYGLDAAAAILMQGRIGGQRARGLQGKVGNPGMTTDYISEVLESADLADAFIKSGLSWTGLFFAGLGLAASGITGEDEEERRRRRIEQLSGLGQLYDPRDVANDWRNRDALYLEGFANIPGLGWLSSLAQVPSEPGQPERWPVQPHWTVNFFISPIVGMAEFLQTGEFGDLVKGFENAVGQMPLVNTNFFWDAVNVSHDMYINATNEVPEDPGELANINSIFLKIFGTLEKATFELAFINELVSTVDTYNRNPWGLPDLLEDGQTIRRDLDGVPQQTPATDQEITVDPVTGEEIVIDKRQTRSYDEGLWRNFAQNNQTFALFATMVTGFQFNKAGSFMRGDQAVAQKTIAKDDLSTEDAELLIMSVWDPNNEQEVLTRDGMEALFRSLHAETVSATDPALQNIFITPEQREEIQESLQTKITLEGMEVYGLSADEASKRMWDIWYGPDNNPYVTPLADVVWGRGKFADENGIPFNQTTTYRQLNTTWVTGPDGRMWATGVSRGTLADFFSPFKGYQGSVGGDIRGNLDIDGLLNSVDPMANINTGMRSLTRVDDSLFQPDEQDIIDKMDAITDKVIDAIKNLNSDIMGDNGFGRGGYGFGRRGGGGGGGGGGYSSNPYMPFLNGMRAPYLDNVPQIYINNVNPRRSTIRRERFSSEKGRLNNQQ</sequence>
<proteinExistence type="predicted"/>
<accession>A0A5J6T3J1</accession>
<reference evidence="2" key="1">
    <citation type="submission" date="2019-08" db="EMBL/GenBank/DDBJ databases">
        <authorList>
            <person name="Beers A.L."/>
            <person name="Becker A.J."/>
            <person name="Leyhe M.J."/>
            <person name="Li C.M."/>
            <person name="Maas J.R."/>
            <person name="Resendiz-Medina K.E."/>
            <person name="Seggerman F.M."/>
            <person name="Taylor S.B."/>
            <person name="Friedman J.A."/>
            <person name="Miller J.M."/>
            <person name="Boury N.M."/>
            <person name="Peters N.T."/>
            <person name="Gurney S.M.R."/>
            <person name="Garlena R.A."/>
            <person name="Russell D.A."/>
            <person name="Pope W.H."/>
            <person name="Jacobs-Sera D."/>
            <person name="Hatfull G.F."/>
        </authorList>
    </citation>
    <scope>NUCLEOTIDE SEQUENCE [LARGE SCALE GENOMIC DNA]</scope>
</reference>
<evidence type="ECO:0000256" key="1">
    <source>
        <dbReference type="SAM" id="MobiDB-lite"/>
    </source>
</evidence>
<feature type="region of interest" description="Disordered" evidence="1">
    <location>
        <begin position="3258"/>
        <end position="3285"/>
    </location>
</feature>
<dbReference type="EMBL" id="MN310546">
    <property type="protein sequence ID" value="QFG04954.1"/>
    <property type="molecule type" value="Genomic_DNA"/>
</dbReference>
<feature type="region of interest" description="Disordered" evidence="1">
    <location>
        <begin position="3527"/>
        <end position="3550"/>
    </location>
</feature>